<dbReference type="InterPro" id="IPR027417">
    <property type="entry name" value="P-loop_NTPase"/>
</dbReference>
<evidence type="ECO:0000256" key="10">
    <source>
        <dbReference type="SAM" id="MobiDB-lite"/>
    </source>
</evidence>
<protein>
    <submittedName>
        <fullName evidence="14">ABC transporter family protein</fullName>
    </submittedName>
</protein>
<feature type="domain" description="ABC transmembrane type-1" evidence="13">
    <location>
        <begin position="54"/>
        <end position="330"/>
    </location>
</feature>
<keyword evidence="5" id="KW-0547">Nucleotide-binding</keyword>
<feature type="region of interest" description="Disordered" evidence="10">
    <location>
        <begin position="611"/>
        <end position="669"/>
    </location>
</feature>
<dbReference type="EMBL" id="MLAK01000519">
    <property type="protein sequence ID" value="OHT13465.1"/>
    <property type="molecule type" value="Genomic_DNA"/>
</dbReference>
<feature type="compositionally biased region" description="Basic and acidic residues" evidence="10">
    <location>
        <begin position="619"/>
        <end position="644"/>
    </location>
</feature>
<feature type="transmembrane region" description="Helical" evidence="11">
    <location>
        <begin position="47"/>
        <end position="72"/>
    </location>
</feature>
<dbReference type="GO" id="GO:0016887">
    <property type="term" value="F:ATP hydrolysis activity"/>
    <property type="evidence" value="ECO:0007669"/>
    <property type="project" value="InterPro"/>
</dbReference>
<keyword evidence="7" id="KW-1278">Translocase</keyword>
<dbReference type="PROSITE" id="PS50893">
    <property type="entry name" value="ABC_TRANSPORTER_2"/>
    <property type="match status" value="1"/>
</dbReference>
<dbReference type="Proteomes" id="UP000179807">
    <property type="component" value="Unassembled WGS sequence"/>
</dbReference>
<evidence type="ECO:0000256" key="9">
    <source>
        <dbReference type="ARBA" id="ARBA00023136"/>
    </source>
</evidence>
<reference evidence="14" key="1">
    <citation type="submission" date="2016-10" db="EMBL/GenBank/DDBJ databases">
        <authorList>
            <person name="Benchimol M."/>
            <person name="Almeida L.G."/>
            <person name="Vasconcelos A.T."/>
            <person name="Perreira-Neves A."/>
            <person name="Rosa I.A."/>
            <person name="Tasca T."/>
            <person name="Bogo M.R."/>
            <person name="de Souza W."/>
        </authorList>
    </citation>
    <scope>NUCLEOTIDE SEQUENCE [LARGE SCALE GENOMIC DNA]</scope>
    <source>
        <strain evidence="14">K</strain>
    </source>
</reference>
<dbReference type="GO" id="GO:0012505">
    <property type="term" value="C:endomembrane system"/>
    <property type="evidence" value="ECO:0007669"/>
    <property type="project" value="UniProtKB-SubCell"/>
</dbReference>
<sequence>MESGYESESNENSAQKKDLPPAPTGETEYQKLAKMHAYKMLFSDWRVILTLIPSLFVGATSGAFYLVFAPFINSLAKMYTNPNYDIMNDAKWFSIYMAIIAVVAAICKLIDTICWIQAGSIVSLKLRKLLFESIVRSDVSFIDSSSIGEMITLMSEDAKSIQTAFGTDKGKQIQNLSTFLCGLIFTFIYSWKVGLIFLGLCIIIPFLSMPFVPGIKKHSINKFIHTSAMMTYIEETISSIRVYRSFNQEDHRYNLFKGESNNTRKCDRYVSTHITLSSLVLMVFLWGTLLGCFYLVAWLISKGKDDLAVGDILAVYGFWMMSTQSIMTLMYSSAGEAKALAAAARIYTIVNRQPSVPFEGGEIIKDLKGHIKFENVSFKYPTRDAYVLKNVSFEVLPNQMTALVGHSGSGKSTCAQLIERFYDVTEGRISIDGKDIRDLDPRWLHQNISCVQQEPVLFKDTIRNNVIYGNLKASKKEINHAIEVANAQKFINKFPKGLKELVGEKGVQLSGGQKQRIAIARAVIKNPKILITDEATSSLDAANEKKVQLALDEVMKNRTSVCIAHRLSTIKNAKIIYVFESGEIKESGSHEQLISQKGIYFNLIQKQMENQVENPENETDAKNEDSKKIIVDKKEKLKKEKDSSNHSSSEESNSSSSSSSNSSPHDESH</sequence>
<dbReference type="OrthoDB" id="6500128at2759"/>
<dbReference type="AlphaFoldDB" id="A0A1J4KQ85"/>
<evidence type="ECO:0000313" key="15">
    <source>
        <dbReference type="Proteomes" id="UP000179807"/>
    </source>
</evidence>
<dbReference type="PROSITE" id="PS50929">
    <property type="entry name" value="ABC_TM1F"/>
    <property type="match status" value="1"/>
</dbReference>
<evidence type="ECO:0000256" key="11">
    <source>
        <dbReference type="SAM" id="Phobius"/>
    </source>
</evidence>
<feature type="transmembrane region" description="Helical" evidence="11">
    <location>
        <begin position="312"/>
        <end position="331"/>
    </location>
</feature>
<comment type="similarity">
    <text evidence="2">Belongs to the ABC transporter superfamily. ABCB family. MHC peptide exporter (TC 3.A.1.209) subfamily.</text>
</comment>
<feature type="transmembrane region" description="Helical" evidence="11">
    <location>
        <begin position="195"/>
        <end position="215"/>
    </location>
</feature>
<dbReference type="VEuPathDB" id="TrichDB:TRFO_16329"/>
<keyword evidence="15" id="KW-1185">Reference proteome</keyword>
<evidence type="ECO:0000313" key="14">
    <source>
        <dbReference type="EMBL" id="OHT13465.1"/>
    </source>
</evidence>
<dbReference type="Pfam" id="PF00664">
    <property type="entry name" value="ABC_membrane"/>
    <property type="match status" value="1"/>
</dbReference>
<feature type="domain" description="ABC transporter" evidence="12">
    <location>
        <begin position="371"/>
        <end position="606"/>
    </location>
</feature>
<comment type="caution">
    <text evidence="14">The sequence shown here is derived from an EMBL/GenBank/DDBJ whole genome shotgun (WGS) entry which is preliminary data.</text>
</comment>
<feature type="region of interest" description="Disordered" evidence="10">
    <location>
        <begin position="1"/>
        <end position="24"/>
    </location>
</feature>
<accession>A0A1J4KQ85</accession>
<keyword evidence="4 11" id="KW-0812">Transmembrane</keyword>
<dbReference type="GO" id="GO:0015421">
    <property type="term" value="F:ABC-type oligopeptide transporter activity"/>
    <property type="evidence" value="ECO:0007669"/>
    <property type="project" value="TreeGrafter"/>
</dbReference>
<dbReference type="CDD" id="cd03249">
    <property type="entry name" value="ABC_MTABC3_MDL1_MDL2"/>
    <property type="match status" value="1"/>
</dbReference>
<proteinExistence type="inferred from homology"/>
<evidence type="ECO:0000256" key="1">
    <source>
        <dbReference type="ARBA" id="ARBA00004127"/>
    </source>
</evidence>
<dbReference type="Pfam" id="PF00005">
    <property type="entry name" value="ABC_tran"/>
    <property type="match status" value="1"/>
</dbReference>
<name>A0A1J4KQ85_9EUKA</name>
<dbReference type="CDD" id="cd18577">
    <property type="entry name" value="ABC_6TM_Pgp_ABCB1_D1_like"/>
    <property type="match status" value="1"/>
</dbReference>
<dbReference type="GO" id="GO:0090374">
    <property type="term" value="P:oligopeptide export from mitochondrion"/>
    <property type="evidence" value="ECO:0007669"/>
    <property type="project" value="TreeGrafter"/>
</dbReference>
<evidence type="ECO:0000256" key="6">
    <source>
        <dbReference type="ARBA" id="ARBA00022840"/>
    </source>
</evidence>
<feature type="transmembrane region" description="Helical" evidence="11">
    <location>
        <begin position="274"/>
        <end position="300"/>
    </location>
</feature>
<feature type="transmembrane region" description="Helical" evidence="11">
    <location>
        <begin position="92"/>
        <end position="118"/>
    </location>
</feature>
<dbReference type="InterPro" id="IPR036640">
    <property type="entry name" value="ABC1_TM_sf"/>
</dbReference>
<dbReference type="Gene3D" id="3.40.50.300">
    <property type="entry name" value="P-loop containing nucleotide triphosphate hydrolases"/>
    <property type="match status" value="1"/>
</dbReference>
<evidence type="ECO:0000259" key="12">
    <source>
        <dbReference type="PROSITE" id="PS50893"/>
    </source>
</evidence>
<dbReference type="FunFam" id="3.40.50.300:FF:000140">
    <property type="entry name" value="Lipid A export ATP-binding/permease protein MsbA"/>
    <property type="match status" value="1"/>
</dbReference>
<dbReference type="GO" id="GO:0005524">
    <property type="term" value="F:ATP binding"/>
    <property type="evidence" value="ECO:0007669"/>
    <property type="project" value="UniProtKB-KW"/>
</dbReference>
<evidence type="ECO:0000256" key="8">
    <source>
        <dbReference type="ARBA" id="ARBA00022989"/>
    </source>
</evidence>
<dbReference type="SMART" id="SM00382">
    <property type="entry name" value="AAA"/>
    <property type="match status" value="1"/>
</dbReference>
<keyword evidence="8 11" id="KW-1133">Transmembrane helix</keyword>
<dbReference type="SUPFAM" id="SSF90123">
    <property type="entry name" value="ABC transporter transmembrane region"/>
    <property type="match status" value="1"/>
</dbReference>
<organism evidence="14 15">
    <name type="scientific">Tritrichomonas foetus</name>
    <dbReference type="NCBI Taxonomy" id="1144522"/>
    <lineage>
        <taxon>Eukaryota</taxon>
        <taxon>Metamonada</taxon>
        <taxon>Parabasalia</taxon>
        <taxon>Tritrichomonadida</taxon>
        <taxon>Tritrichomonadidae</taxon>
        <taxon>Tritrichomonas</taxon>
    </lineage>
</organism>
<keyword evidence="3" id="KW-0813">Transport</keyword>
<dbReference type="PANTHER" id="PTHR43394:SF1">
    <property type="entry name" value="ATP-BINDING CASSETTE SUB-FAMILY B MEMBER 10, MITOCHONDRIAL"/>
    <property type="match status" value="1"/>
</dbReference>
<evidence type="ECO:0000256" key="5">
    <source>
        <dbReference type="ARBA" id="ARBA00022741"/>
    </source>
</evidence>
<gene>
    <name evidence="14" type="ORF">TRFO_16329</name>
</gene>
<dbReference type="GeneID" id="94833612"/>
<dbReference type="GO" id="GO:0005743">
    <property type="term" value="C:mitochondrial inner membrane"/>
    <property type="evidence" value="ECO:0007669"/>
    <property type="project" value="TreeGrafter"/>
</dbReference>
<dbReference type="PANTHER" id="PTHR43394">
    <property type="entry name" value="ATP-DEPENDENT PERMEASE MDL1, MITOCHONDRIAL"/>
    <property type="match status" value="1"/>
</dbReference>
<dbReference type="InterPro" id="IPR011527">
    <property type="entry name" value="ABC1_TM_dom"/>
</dbReference>
<feature type="compositionally biased region" description="Low complexity" evidence="10">
    <location>
        <begin position="645"/>
        <end position="663"/>
    </location>
</feature>
<dbReference type="Gene3D" id="1.20.1560.10">
    <property type="entry name" value="ABC transporter type 1, transmembrane domain"/>
    <property type="match status" value="1"/>
</dbReference>
<evidence type="ECO:0000256" key="7">
    <source>
        <dbReference type="ARBA" id="ARBA00022967"/>
    </source>
</evidence>
<dbReference type="InterPro" id="IPR039421">
    <property type="entry name" value="Type_1_exporter"/>
</dbReference>
<dbReference type="PROSITE" id="PS00211">
    <property type="entry name" value="ABC_TRANSPORTER_1"/>
    <property type="match status" value="1"/>
</dbReference>
<evidence type="ECO:0000256" key="2">
    <source>
        <dbReference type="ARBA" id="ARBA00006493"/>
    </source>
</evidence>
<feature type="compositionally biased region" description="Low complexity" evidence="10">
    <location>
        <begin position="1"/>
        <end position="13"/>
    </location>
</feature>
<keyword evidence="6" id="KW-0067">ATP-binding</keyword>
<dbReference type="SUPFAM" id="SSF52540">
    <property type="entry name" value="P-loop containing nucleoside triphosphate hydrolases"/>
    <property type="match status" value="1"/>
</dbReference>
<dbReference type="InterPro" id="IPR003439">
    <property type="entry name" value="ABC_transporter-like_ATP-bd"/>
</dbReference>
<evidence type="ECO:0000256" key="3">
    <source>
        <dbReference type="ARBA" id="ARBA00022448"/>
    </source>
</evidence>
<evidence type="ECO:0000256" key="4">
    <source>
        <dbReference type="ARBA" id="ARBA00022692"/>
    </source>
</evidence>
<dbReference type="RefSeq" id="XP_068366601.1">
    <property type="nucleotide sequence ID" value="XM_068498908.1"/>
</dbReference>
<comment type="subcellular location">
    <subcellularLocation>
        <location evidence="1">Endomembrane system</location>
        <topology evidence="1">Multi-pass membrane protein</topology>
    </subcellularLocation>
</comment>
<dbReference type="InterPro" id="IPR017871">
    <property type="entry name" value="ABC_transporter-like_CS"/>
</dbReference>
<evidence type="ECO:0000259" key="13">
    <source>
        <dbReference type="PROSITE" id="PS50929"/>
    </source>
</evidence>
<dbReference type="InterPro" id="IPR003593">
    <property type="entry name" value="AAA+_ATPase"/>
</dbReference>
<keyword evidence="9 11" id="KW-0472">Membrane</keyword>